<organism evidence="3 4">
    <name type="scientific">Saccharicrinis fermentans DSM 9555 = JCM 21142</name>
    <dbReference type="NCBI Taxonomy" id="869213"/>
    <lineage>
        <taxon>Bacteria</taxon>
        <taxon>Pseudomonadati</taxon>
        <taxon>Bacteroidota</taxon>
        <taxon>Bacteroidia</taxon>
        <taxon>Marinilabiliales</taxon>
        <taxon>Marinilabiliaceae</taxon>
        <taxon>Saccharicrinis</taxon>
    </lineage>
</organism>
<keyword evidence="4" id="KW-1185">Reference proteome</keyword>
<sequence>MWFEDAGTIFVSMPGVPSEMKHAMKTEILPRLVARCDTGVIVHRTVLIHNIPEAVLAEMLVDFERSIPDFVKLAYLPAPGRIRLRFTGRGSDKEKIEGAILLLIEQLKGIVGDAILGYDDVATVQLLASLFNKHKLTLSSAESCTGGNIAHQITMYPGSSSYFRGSVVAYHNDVKMGMLAVKEKSLKDFGAVSKEVVEQMAMGARYNLGTDYAVATSGIAGPDGGTPEKPVGTIWIAVAGPQRVVSQCYSFGYIRERNIMRTTEMALVMLKKMVEEDLS</sequence>
<dbReference type="EMBL" id="BAMD01000012">
    <property type="protein sequence ID" value="GAF02672.1"/>
    <property type="molecule type" value="Genomic_DNA"/>
</dbReference>
<dbReference type="AlphaFoldDB" id="W7Y3R9"/>
<protein>
    <recommendedName>
        <fullName evidence="5">CinA-like protein</fullName>
    </recommendedName>
</protein>
<evidence type="ECO:0000259" key="2">
    <source>
        <dbReference type="Pfam" id="PF18146"/>
    </source>
</evidence>
<dbReference type="InterPro" id="IPR050101">
    <property type="entry name" value="CinA"/>
</dbReference>
<evidence type="ECO:0000259" key="1">
    <source>
        <dbReference type="Pfam" id="PF02464"/>
    </source>
</evidence>
<comment type="caution">
    <text evidence="3">The sequence shown here is derived from an EMBL/GenBank/DDBJ whole genome shotgun (WGS) entry which is preliminary data.</text>
</comment>
<dbReference type="Pfam" id="PF02464">
    <property type="entry name" value="CinA"/>
    <property type="match status" value="1"/>
</dbReference>
<evidence type="ECO:0008006" key="5">
    <source>
        <dbReference type="Google" id="ProtNLM"/>
    </source>
</evidence>
<dbReference type="STRING" id="869213.GCA_000517085_01843"/>
<evidence type="ECO:0000313" key="4">
    <source>
        <dbReference type="Proteomes" id="UP000019402"/>
    </source>
</evidence>
<feature type="domain" description="CinA KH" evidence="2">
    <location>
        <begin position="43"/>
        <end position="117"/>
    </location>
</feature>
<dbReference type="SUPFAM" id="SSF53218">
    <property type="entry name" value="Molybdenum cofactor biosynthesis proteins"/>
    <property type="match status" value="1"/>
</dbReference>
<reference evidence="3 4" key="1">
    <citation type="journal article" date="2014" name="Genome Announc.">
        <title>Draft Genome Sequence of Cytophaga fermentans JCM 21142T, a Facultative Anaerobe Isolated from Marine Mud.</title>
        <authorList>
            <person name="Starns D."/>
            <person name="Oshima K."/>
            <person name="Suda W."/>
            <person name="Iino T."/>
            <person name="Yuki M."/>
            <person name="Inoue J."/>
            <person name="Kitamura K."/>
            <person name="Iida T."/>
            <person name="Darby A."/>
            <person name="Hattori M."/>
            <person name="Ohkuma M."/>
        </authorList>
    </citation>
    <scope>NUCLEOTIDE SEQUENCE [LARGE SCALE GENOMIC DNA]</scope>
    <source>
        <strain evidence="3 4">JCM 21142</strain>
    </source>
</reference>
<dbReference type="PANTHER" id="PTHR13939:SF0">
    <property type="entry name" value="NMN AMIDOHYDROLASE-LIKE PROTEIN YFAY"/>
    <property type="match status" value="1"/>
</dbReference>
<feature type="domain" description="CinA C-terminal" evidence="1">
    <location>
        <begin position="125"/>
        <end position="273"/>
    </location>
</feature>
<proteinExistence type="predicted"/>
<dbReference type="Proteomes" id="UP000019402">
    <property type="component" value="Unassembled WGS sequence"/>
</dbReference>
<gene>
    <name evidence="3" type="ORF">JCM21142_31312</name>
</gene>
<dbReference type="RefSeq" id="WP_235208087.1">
    <property type="nucleotide sequence ID" value="NZ_BAMD01000012.1"/>
</dbReference>
<name>W7Y3R9_9BACT</name>
<dbReference type="InterPro" id="IPR036653">
    <property type="entry name" value="CinA-like_C"/>
</dbReference>
<dbReference type="Gene3D" id="3.90.950.20">
    <property type="entry name" value="CinA-like"/>
    <property type="match status" value="1"/>
</dbReference>
<dbReference type="eggNOG" id="COG1546">
    <property type="taxonomic scope" value="Bacteria"/>
</dbReference>
<dbReference type="PANTHER" id="PTHR13939">
    <property type="entry name" value="NICOTINAMIDE-NUCLEOTIDE AMIDOHYDROLASE PNCC"/>
    <property type="match status" value="1"/>
</dbReference>
<dbReference type="InterPro" id="IPR036425">
    <property type="entry name" value="MoaB/Mog-like_dom_sf"/>
</dbReference>
<evidence type="ECO:0000313" key="3">
    <source>
        <dbReference type="EMBL" id="GAF02672.1"/>
    </source>
</evidence>
<dbReference type="SUPFAM" id="SSF142433">
    <property type="entry name" value="CinA-like"/>
    <property type="match status" value="1"/>
</dbReference>
<dbReference type="eggNOG" id="COG1058">
    <property type="taxonomic scope" value="Bacteria"/>
</dbReference>
<accession>W7Y3R9</accession>
<dbReference type="Pfam" id="PF18146">
    <property type="entry name" value="CinA_KH"/>
    <property type="match status" value="1"/>
</dbReference>
<dbReference type="InterPro" id="IPR008136">
    <property type="entry name" value="CinA_C"/>
</dbReference>
<dbReference type="InterPro" id="IPR041424">
    <property type="entry name" value="CinA_KH"/>
</dbReference>
<dbReference type="NCBIfam" id="TIGR00199">
    <property type="entry name" value="PncC_domain"/>
    <property type="match status" value="1"/>
</dbReference>